<gene>
    <name evidence="5" type="ORF">BCM31_01550</name>
</gene>
<comment type="caution">
    <text evidence="5">The sequence shown here is derived from an EMBL/GenBank/DDBJ whole genome shotgun (WGS) entry which is preliminary data.</text>
</comment>
<evidence type="ECO:0000256" key="1">
    <source>
        <dbReference type="ARBA" id="ARBA00022884"/>
    </source>
</evidence>
<keyword evidence="6" id="KW-1185">Reference proteome</keyword>
<dbReference type="Proteomes" id="UP000233350">
    <property type="component" value="Unassembled WGS sequence"/>
</dbReference>
<dbReference type="InterPro" id="IPR004538">
    <property type="entry name" value="Hemolysin_A/TlyA"/>
</dbReference>
<evidence type="ECO:0000313" key="5">
    <source>
        <dbReference type="EMBL" id="PKT81967.1"/>
    </source>
</evidence>
<dbReference type="GO" id="GO:0032259">
    <property type="term" value="P:methylation"/>
    <property type="evidence" value="ECO:0007669"/>
    <property type="project" value="InterPro"/>
</dbReference>
<dbReference type="NCBIfam" id="TIGR00478">
    <property type="entry name" value="tly"/>
    <property type="match status" value="1"/>
</dbReference>
<dbReference type="PANTHER" id="PTHR32319">
    <property type="entry name" value="BACTERIAL HEMOLYSIN-LIKE PROTEIN"/>
    <property type="match status" value="1"/>
</dbReference>
<dbReference type="AlphaFoldDB" id="A0A2N3PKP0"/>
<dbReference type="SMART" id="SM00363">
    <property type="entry name" value="S4"/>
    <property type="match status" value="1"/>
</dbReference>
<dbReference type="Pfam" id="PF01728">
    <property type="entry name" value="FtsJ"/>
    <property type="match status" value="1"/>
</dbReference>
<dbReference type="InterPro" id="IPR002877">
    <property type="entry name" value="RNA_MeTrfase_FtsJ_dom"/>
</dbReference>
<name>A0A2N3PKP0_9HELI</name>
<dbReference type="InterPro" id="IPR002942">
    <property type="entry name" value="S4_RNA-bd"/>
</dbReference>
<dbReference type="InterPro" id="IPR047048">
    <property type="entry name" value="TlyA"/>
</dbReference>
<dbReference type="PROSITE" id="PS50889">
    <property type="entry name" value="S4"/>
    <property type="match status" value="1"/>
</dbReference>
<dbReference type="Pfam" id="PF01479">
    <property type="entry name" value="S4"/>
    <property type="match status" value="1"/>
</dbReference>
<dbReference type="GO" id="GO:0008168">
    <property type="term" value="F:methyltransferase activity"/>
    <property type="evidence" value="ECO:0007669"/>
    <property type="project" value="InterPro"/>
</dbReference>
<dbReference type="InterPro" id="IPR036986">
    <property type="entry name" value="S4_RNA-bd_sf"/>
</dbReference>
<organism evidence="5 6">
    <name type="scientific">Helicobacter winghamensis</name>
    <dbReference type="NCBI Taxonomy" id="157268"/>
    <lineage>
        <taxon>Bacteria</taxon>
        <taxon>Pseudomonadati</taxon>
        <taxon>Campylobacterota</taxon>
        <taxon>Epsilonproteobacteria</taxon>
        <taxon>Campylobacterales</taxon>
        <taxon>Helicobacteraceae</taxon>
        <taxon>Helicobacter</taxon>
    </lineage>
</organism>
<dbReference type="PANTHER" id="PTHR32319:SF0">
    <property type="entry name" value="BACTERIAL HEMOLYSIN-LIKE PROTEIN"/>
    <property type="match status" value="1"/>
</dbReference>
<accession>A0A2N3PKP0</accession>
<dbReference type="CDD" id="cd02440">
    <property type="entry name" value="AdoMet_MTases"/>
    <property type="match status" value="1"/>
</dbReference>
<dbReference type="GO" id="GO:0003723">
    <property type="term" value="F:RNA binding"/>
    <property type="evidence" value="ECO:0007669"/>
    <property type="project" value="UniProtKB-KW"/>
</dbReference>
<dbReference type="Gene3D" id="3.40.50.150">
    <property type="entry name" value="Vaccinia Virus protein VP39"/>
    <property type="match status" value="1"/>
</dbReference>
<proteinExistence type="inferred from homology"/>
<sequence length="239" mass="26473">MRLDVACVKLRIASSRNQAHALIKKGKVCVNGIPCAKSAYVLGLKDKITKLESKIFVSRAGEKLDCFLKANPIFDFQGKSALDIGASTGGFCEVLLENGVESVVCVDVGSNQLHYSLKENPRVKSYEKTDIREFATKYKGEFEIVVCDVSFIALKEILDSIITLSRDKVILLFKPQFEVGMGVKRNKKGVVQDVIAIQKALENMLELLEKSGFKVLKTMESQIKGKEGNAEFFIACQKL</sequence>
<keyword evidence="1 3" id="KW-0694">RNA-binding</keyword>
<dbReference type="Gene3D" id="3.10.290.10">
    <property type="entry name" value="RNA-binding S4 domain"/>
    <property type="match status" value="1"/>
</dbReference>
<dbReference type="EMBL" id="MBPK01000011">
    <property type="protein sequence ID" value="PKT81967.1"/>
    <property type="molecule type" value="Genomic_DNA"/>
</dbReference>
<evidence type="ECO:0000256" key="2">
    <source>
        <dbReference type="ARBA" id="ARBA00029460"/>
    </source>
</evidence>
<dbReference type="SUPFAM" id="SSF53335">
    <property type="entry name" value="S-adenosyl-L-methionine-dependent methyltransferases"/>
    <property type="match status" value="1"/>
</dbReference>
<dbReference type="SUPFAM" id="SSF55174">
    <property type="entry name" value="Alpha-L RNA-binding motif"/>
    <property type="match status" value="1"/>
</dbReference>
<evidence type="ECO:0000313" key="6">
    <source>
        <dbReference type="Proteomes" id="UP000233350"/>
    </source>
</evidence>
<dbReference type="OrthoDB" id="9784736at2"/>
<comment type="similarity">
    <text evidence="2">Belongs to the TlyA family.</text>
</comment>
<reference evidence="5 6" key="1">
    <citation type="submission" date="2016-07" db="EMBL/GenBank/DDBJ databases">
        <title>Detection of Helicobacter winghamensis from caecal content of red fox (Vulpes vulpes).</title>
        <authorList>
            <person name="Zanoni R.G."/>
            <person name="Florio D."/>
            <person name="Caffara M."/>
            <person name="Renzi M."/>
            <person name="Parisi A."/>
            <person name="Pasquali F."/>
            <person name="Manfreda G."/>
        </authorList>
    </citation>
    <scope>NUCLEOTIDE SEQUENCE [LARGE SCALE GENOMIC DNA]</scope>
    <source>
        <strain evidence="5 6">295_13</strain>
    </source>
</reference>
<protein>
    <submittedName>
        <fullName evidence="5">Hemolysin</fullName>
    </submittedName>
</protein>
<dbReference type="CDD" id="cd00165">
    <property type="entry name" value="S4"/>
    <property type="match status" value="1"/>
</dbReference>
<dbReference type="InterPro" id="IPR029063">
    <property type="entry name" value="SAM-dependent_MTases_sf"/>
</dbReference>
<feature type="domain" description="RNA-binding S4" evidence="4">
    <location>
        <begin position="1"/>
        <end position="62"/>
    </location>
</feature>
<evidence type="ECO:0000259" key="4">
    <source>
        <dbReference type="SMART" id="SM00363"/>
    </source>
</evidence>
<dbReference type="STRING" id="556267.HWAG_00733"/>
<evidence type="ECO:0000256" key="3">
    <source>
        <dbReference type="PROSITE-ProRule" id="PRU00182"/>
    </source>
</evidence>